<name>A0ACB5UGV9_9FIRM</name>
<evidence type="ECO:0000313" key="2">
    <source>
        <dbReference type="Proteomes" id="UP001374599"/>
    </source>
</evidence>
<proteinExistence type="predicted"/>
<reference evidence="1" key="1">
    <citation type="submission" date="2023-09" db="EMBL/GenBank/DDBJ databases">
        <title>Vallitalea sediminicola and Vallitalea maricola sp. nov., anaerobic bacteria isolated from marine sediment.</title>
        <authorList>
            <person name="Hirano S."/>
            <person name="Maeda A."/>
            <person name="Terahara T."/>
            <person name="Mori K."/>
            <person name="Hamada M."/>
            <person name="Matsumoto R."/>
            <person name="Kobayashi T."/>
        </authorList>
    </citation>
    <scope>NUCLEOTIDE SEQUENCE</scope>
    <source>
        <strain evidence="1">AN17-2</strain>
    </source>
</reference>
<dbReference type="Proteomes" id="UP001374599">
    <property type="component" value="Unassembled WGS sequence"/>
</dbReference>
<comment type="caution">
    <text evidence="1">The sequence shown here is derived from an EMBL/GenBank/DDBJ whole genome shotgun (WGS) entry which is preliminary data.</text>
</comment>
<protein>
    <submittedName>
        <fullName evidence="1">ABC transporter substrate-binding protein</fullName>
    </submittedName>
</protein>
<accession>A0ACB5UGV9</accession>
<evidence type="ECO:0000313" key="1">
    <source>
        <dbReference type="EMBL" id="GMQ61138.1"/>
    </source>
</evidence>
<keyword evidence="2" id="KW-1185">Reference proteome</keyword>
<organism evidence="1 2">
    <name type="scientific">Vallitalea maricola</name>
    <dbReference type="NCBI Taxonomy" id="3074433"/>
    <lineage>
        <taxon>Bacteria</taxon>
        <taxon>Bacillati</taxon>
        <taxon>Bacillota</taxon>
        <taxon>Clostridia</taxon>
        <taxon>Lachnospirales</taxon>
        <taxon>Vallitaleaceae</taxon>
        <taxon>Vallitalea</taxon>
    </lineage>
</organism>
<dbReference type="EMBL" id="BTPU01000005">
    <property type="protein sequence ID" value="GMQ61138.1"/>
    <property type="molecule type" value="Genomic_DNA"/>
</dbReference>
<sequence length="393" mass="43539">MKNLSKILCLMLTLVLMTALFAGGKSNKKKDVEDDVYTQEQENNKEVDEDKESVDNKEEENADKDVKDETNKEEDKDEADKEENKDESSDETSLKDTTIRVATLKGPTGMGMAKLMEDVTTGESEVNCEFTLTGAPDDLVGKIVNKEVDFACLPTNLASVLYNKTKGGIKLAAVNTLGVLYIMEVGNEINDVNDLKGKEIYASGKGSVPDYILQYILKENDIDPEKDVDINFSMQHAEVATTVISGDNKIALLPQPFVTTVSMKNKDARIALDITKEWEKIQGEDSPLAMGCIVVDAEFAANNKELVDKFLQEYKESVDFVNANHEEAGKLIEKNEILPSAAIAQKAIPNCNIVYMNATDAKDTLHNLYEILFDFNPKSLGGKLPDGDFYYQK</sequence>
<gene>
    <name evidence="1" type="ORF">AN2V17_03660</name>
</gene>